<protein>
    <recommendedName>
        <fullName evidence="6">MYXO-CTERM domain-containing protein</fullName>
    </recommendedName>
</protein>
<keyword evidence="3" id="KW-0732">Signal</keyword>
<dbReference type="EMBL" id="LT607750">
    <property type="protein sequence ID" value="SCG76755.1"/>
    <property type="molecule type" value="Genomic_DNA"/>
</dbReference>
<feature type="chain" id="PRO_5008720265" description="MYXO-CTERM domain-containing protein" evidence="3">
    <location>
        <begin position="29"/>
        <end position="90"/>
    </location>
</feature>
<keyword evidence="2" id="KW-0472">Membrane</keyword>
<reference evidence="4 5" key="1">
    <citation type="submission" date="2016-06" db="EMBL/GenBank/DDBJ databases">
        <authorList>
            <person name="Kjaerup R.B."/>
            <person name="Dalgaard T.S."/>
            <person name="Juul-Madsen H.R."/>
        </authorList>
    </citation>
    <scope>NUCLEOTIDE SEQUENCE [LARGE SCALE GENOMIC DNA]</scope>
    <source>
        <strain evidence="4 5">DSM 43904</strain>
    </source>
</reference>
<keyword evidence="5" id="KW-1185">Reference proteome</keyword>
<dbReference type="Proteomes" id="UP000198217">
    <property type="component" value="Chromosome I"/>
</dbReference>
<feature type="compositionally biased region" description="Low complexity" evidence="1">
    <location>
        <begin position="37"/>
        <end position="48"/>
    </location>
</feature>
<gene>
    <name evidence="4" type="ORF">GA0070609_5282</name>
</gene>
<keyword evidence="2" id="KW-1133">Transmembrane helix</keyword>
<sequence>MRAGFAGRAAAAVAVGVLVWGEASSALAFTDLDQSGTPTAEPPAADAPVGRDAQPAGSWGGDVVPLAALGLGLVVLGSVLNGAHRQQADD</sequence>
<keyword evidence="2" id="KW-0812">Transmembrane</keyword>
<proteinExistence type="predicted"/>
<evidence type="ECO:0000256" key="2">
    <source>
        <dbReference type="SAM" id="Phobius"/>
    </source>
</evidence>
<evidence type="ECO:0000313" key="4">
    <source>
        <dbReference type="EMBL" id="SCG76755.1"/>
    </source>
</evidence>
<accession>A0A1C5K1T1</accession>
<feature type="transmembrane region" description="Helical" evidence="2">
    <location>
        <begin position="63"/>
        <end position="83"/>
    </location>
</feature>
<evidence type="ECO:0000313" key="5">
    <source>
        <dbReference type="Proteomes" id="UP000198217"/>
    </source>
</evidence>
<dbReference type="AlphaFoldDB" id="A0A1C5K1T1"/>
<feature type="region of interest" description="Disordered" evidence="1">
    <location>
        <begin position="32"/>
        <end position="56"/>
    </location>
</feature>
<evidence type="ECO:0000256" key="3">
    <source>
        <dbReference type="SAM" id="SignalP"/>
    </source>
</evidence>
<name>A0A1C5K1T1_9ACTN</name>
<evidence type="ECO:0008006" key="6">
    <source>
        <dbReference type="Google" id="ProtNLM"/>
    </source>
</evidence>
<evidence type="ECO:0000256" key="1">
    <source>
        <dbReference type="SAM" id="MobiDB-lite"/>
    </source>
</evidence>
<dbReference type="RefSeq" id="WP_157748300.1">
    <property type="nucleotide sequence ID" value="NZ_LT607750.1"/>
</dbReference>
<feature type="signal peptide" evidence="3">
    <location>
        <begin position="1"/>
        <end position="28"/>
    </location>
</feature>
<organism evidence="4 5">
    <name type="scientific">Micromonospora echinaurantiaca</name>
    <dbReference type="NCBI Taxonomy" id="47857"/>
    <lineage>
        <taxon>Bacteria</taxon>
        <taxon>Bacillati</taxon>
        <taxon>Actinomycetota</taxon>
        <taxon>Actinomycetes</taxon>
        <taxon>Micromonosporales</taxon>
        <taxon>Micromonosporaceae</taxon>
        <taxon>Micromonospora</taxon>
    </lineage>
</organism>